<evidence type="ECO:0000313" key="1">
    <source>
        <dbReference type="EMBL" id="GII22561.1"/>
    </source>
</evidence>
<dbReference type="AlphaFoldDB" id="A0A8J3TBQ2"/>
<accession>A0A8J3TBQ2</accession>
<name>A0A8J3TBQ2_9ACTN</name>
<organism evidence="1 2">
    <name type="scientific">Planosporangium mesophilum</name>
    <dbReference type="NCBI Taxonomy" id="689768"/>
    <lineage>
        <taxon>Bacteria</taxon>
        <taxon>Bacillati</taxon>
        <taxon>Actinomycetota</taxon>
        <taxon>Actinomycetes</taxon>
        <taxon>Micromonosporales</taxon>
        <taxon>Micromonosporaceae</taxon>
        <taxon>Planosporangium</taxon>
    </lineage>
</organism>
<reference evidence="1" key="1">
    <citation type="submission" date="2021-01" db="EMBL/GenBank/DDBJ databases">
        <title>Whole genome shotgun sequence of Planosporangium mesophilum NBRC 109066.</title>
        <authorList>
            <person name="Komaki H."/>
            <person name="Tamura T."/>
        </authorList>
    </citation>
    <scope>NUCLEOTIDE SEQUENCE</scope>
    <source>
        <strain evidence="1">NBRC 109066</strain>
    </source>
</reference>
<evidence type="ECO:0000313" key="2">
    <source>
        <dbReference type="Proteomes" id="UP000599074"/>
    </source>
</evidence>
<dbReference type="EMBL" id="BOON01000018">
    <property type="protein sequence ID" value="GII22561.1"/>
    <property type="molecule type" value="Genomic_DNA"/>
</dbReference>
<dbReference type="Proteomes" id="UP000599074">
    <property type="component" value="Unassembled WGS sequence"/>
</dbReference>
<keyword evidence="2" id="KW-1185">Reference proteome</keyword>
<gene>
    <name evidence="1" type="ORF">Pme01_21580</name>
</gene>
<proteinExistence type="predicted"/>
<comment type="caution">
    <text evidence="1">The sequence shown here is derived from an EMBL/GenBank/DDBJ whole genome shotgun (WGS) entry which is preliminary data.</text>
</comment>
<protein>
    <submittedName>
        <fullName evidence="1">Uncharacterized protein</fullName>
    </submittedName>
</protein>
<sequence length="74" mass="7356">MSVTVAARDRRRSPLTALIGDTSAGVALADDCDGGGGRGRRRHAYLSPLADGPEAALGVAVGTVTAPAGPVRSN</sequence>